<accession>A0A1I7LPA0</accession>
<feature type="domain" description="Major facilitator superfamily (MFS) profile" evidence="7">
    <location>
        <begin position="13"/>
        <end position="401"/>
    </location>
</feature>
<feature type="transmembrane region" description="Helical" evidence="6">
    <location>
        <begin position="221"/>
        <end position="245"/>
    </location>
</feature>
<evidence type="ECO:0000313" key="8">
    <source>
        <dbReference type="EMBL" id="SFV11495.1"/>
    </source>
</evidence>
<evidence type="ECO:0000256" key="1">
    <source>
        <dbReference type="ARBA" id="ARBA00004651"/>
    </source>
</evidence>
<dbReference type="SUPFAM" id="SSF103473">
    <property type="entry name" value="MFS general substrate transporter"/>
    <property type="match status" value="1"/>
</dbReference>
<keyword evidence="4 6" id="KW-1133">Transmembrane helix</keyword>
<comment type="subcellular location">
    <subcellularLocation>
        <location evidence="1">Cell membrane</location>
        <topology evidence="1">Multi-pass membrane protein</topology>
    </subcellularLocation>
</comment>
<feature type="transmembrane region" description="Helical" evidence="6">
    <location>
        <begin position="12"/>
        <end position="37"/>
    </location>
</feature>
<feature type="transmembrane region" description="Helical" evidence="6">
    <location>
        <begin position="287"/>
        <end position="305"/>
    </location>
</feature>
<dbReference type="RefSeq" id="WP_093558785.1">
    <property type="nucleotide sequence ID" value="NZ_FPBO01000034.1"/>
</dbReference>
<dbReference type="OrthoDB" id="8596007at2"/>
<name>A0A1I7LPA0_9BURK</name>
<evidence type="ECO:0000256" key="5">
    <source>
        <dbReference type="ARBA" id="ARBA00023136"/>
    </source>
</evidence>
<keyword evidence="2" id="KW-1003">Cell membrane</keyword>
<feature type="transmembrane region" description="Helical" evidence="6">
    <location>
        <begin position="311"/>
        <end position="334"/>
    </location>
</feature>
<feature type="transmembrane region" description="Helical" evidence="6">
    <location>
        <begin position="257"/>
        <end position="275"/>
    </location>
</feature>
<dbReference type="InterPro" id="IPR020846">
    <property type="entry name" value="MFS_dom"/>
</dbReference>
<dbReference type="Proteomes" id="UP000199391">
    <property type="component" value="Unassembled WGS sequence"/>
</dbReference>
<evidence type="ECO:0000256" key="6">
    <source>
        <dbReference type="SAM" id="Phobius"/>
    </source>
</evidence>
<dbReference type="InterPro" id="IPR050189">
    <property type="entry name" value="MFS_Efflux_Transporters"/>
</dbReference>
<dbReference type="EMBL" id="FPBO01000034">
    <property type="protein sequence ID" value="SFV11495.1"/>
    <property type="molecule type" value="Genomic_DNA"/>
</dbReference>
<dbReference type="PROSITE" id="PS50850">
    <property type="entry name" value="MFS"/>
    <property type="match status" value="1"/>
</dbReference>
<feature type="transmembrane region" description="Helical" evidence="6">
    <location>
        <begin position="141"/>
        <end position="164"/>
    </location>
</feature>
<dbReference type="STRING" id="1035707.SAMN05216552_103421"/>
<feature type="transmembrane region" description="Helical" evidence="6">
    <location>
        <begin position="377"/>
        <end position="396"/>
    </location>
</feature>
<dbReference type="InterPro" id="IPR011701">
    <property type="entry name" value="MFS"/>
</dbReference>
<dbReference type="InterPro" id="IPR036259">
    <property type="entry name" value="MFS_trans_sf"/>
</dbReference>
<keyword evidence="5 6" id="KW-0472">Membrane</keyword>
<gene>
    <name evidence="8" type="ORF">SAMN05216552_103421</name>
</gene>
<evidence type="ECO:0000313" key="9">
    <source>
        <dbReference type="Proteomes" id="UP000199391"/>
    </source>
</evidence>
<evidence type="ECO:0000256" key="3">
    <source>
        <dbReference type="ARBA" id="ARBA00022692"/>
    </source>
</evidence>
<feature type="transmembrane region" description="Helical" evidence="6">
    <location>
        <begin position="346"/>
        <end position="365"/>
    </location>
</feature>
<evidence type="ECO:0000256" key="2">
    <source>
        <dbReference type="ARBA" id="ARBA00022475"/>
    </source>
</evidence>
<dbReference type="AlphaFoldDB" id="A0A1I7LPA0"/>
<feature type="transmembrane region" description="Helical" evidence="6">
    <location>
        <begin position="170"/>
        <end position="191"/>
    </location>
</feature>
<dbReference type="PANTHER" id="PTHR43124:SF3">
    <property type="entry name" value="CHLORAMPHENICOL EFFLUX PUMP RV0191"/>
    <property type="match status" value="1"/>
</dbReference>
<protein>
    <submittedName>
        <fullName evidence="8">Sugar phosphate permease</fullName>
    </submittedName>
</protein>
<keyword evidence="9" id="KW-1185">Reference proteome</keyword>
<dbReference type="Gene3D" id="1.20.1250.20">
    <property type="entry name" value="MFS general substrate transporter like domains"/>
    <property type="match status" value="2"/>
</dbReference>
<dbReference type="GO" id="GO:0022857">
    <property type="term" value="F:transmembrane transporter activity"/>
    <property type="evidence" value="ECO:0007669"/>
    <property type="project" value="InterPro"/>
</dbReference>
<evidence type="ECO:0000256" key="4">
    <source>
        <dbReference type="ARBA" id="ARBA00022989"/>
    </source>
</evidence>
<proteinExistence type="predicted"/>
<sequence length="420" mass="44663">MPRAPFNTYENRLLLLLFFTVGFVFFDRLSINFLFPFMRAEFELTNSRIGMLTSALALTWAVSGYFLATWAERLKRRKPMLVVAVVVFSVCSIGSGLAGSFLMLLAARAVMGLAEGPVLPISQSLMGYASSDSRRGFNMGFIQASAGGLLGAVLAPMVVVPLATEYGWRVTFFVAGIPGLIIALFLARYLVEPRQFAPRAEAGLVHAERLSFMGMVRQRNIGLCLVISCLLITWFVALMTFTPIYLMETRGFSPGEMGLLMTILGISSVISGFVVPAISDRIGRRPTMVFFAAVAVAVPLVLVYAQVSLPALGALLFVTYFGYGCFPLFLATIPAETVGIAHAGRAIGLVIGVGEVAGGFIAPTIEGYAADHFGAQAPFLIASGAAVVAALLAFALKETAPGRLDRKQASAAGVGDSLGA</sequence>
<feature type="transmembrane region" description="Helical" evidence="6">
    <location>
        <begin position="49"/>
        <end position="68"/>
    </location>
</feature>
<dbReference type="GO" id="GO:0005886">
    <property type="term" value="C:plasma membrane"/>
    <property type="evidence" value="ECO:0007669"/>
    <property type="project" value="UniProtKB-SubCell"/>
</dbReference>
<reference evidence="9" key="1">
    <citation type="submission" date="2016-10" db="EMBL/GenBank/DDBJ databases">
        <authorList>
            <person name="Varghese N."/>
            <person name="Submissions S."/>
        </authorList>
    </citation>
    <scope>NUCLEOTIDE SEQUENCE [LARGE SCALE GENOMIC DNA]</scope>
    <source>
        <strain evidence="9">CGMCC 1.11014</strain>
    </source>
</reference>
<evidence type="ECO:0000259" key="7">
    <source>
        <dbReference type="PROSITE" id="PS50850"/>
    </source>
</evidence>
<dbReference type="Pfam" id="PF07690">
    <property type="entry name" value="MFS_1"/>
    <property type="match status" value="1"/>
</dbReference>
<keyword evidence="3 6" id="KW-0812">Transmembrane</keyword>
<organism evidence="8 9">
    <name type="scientific">Pseudoduganella namucuonensis</name>
    <dbReference type="NCBI Taxonomy" id="1035707"/>
    <lineage>
        <taxon>Bacteria</taxon>
        <taxon>Pseudomonadati</taxon>
        <taxon>Pseudomonadota</taxon>
        <taxon>Betaproteobacteria</taxon>
        <taxon>Burkholderiales</taxon>
        <taxon>Oxalobacteraceae</taxon>
        <taxon>Telluria group</taxon>
        <taxon>Pseudoduganella</taxon>
    </lineage>
</organism>
<feature type="transmembrane region" description="Helical" evidence="6">
    <location>
        <begin position="80"/>
        <end position="103"/>
    </location>
</feature>
<dbReference type="PANTHER" id="PTHR43124">
    <property type="entry name" value="PURINE EFFLUX PUMP PBUE"/>
    <property type="match status" value="1"/>
</dbReference>